<evidence type="ECO:0000256" key="3">
    <source>
        <dbReference type="ARBA" id="ARBA00022692"/>
    </source>
</evidence>
<evidence type="ECO:0000256" key="6">
    <source>
        <dbReference type="SAM" id="MobiDB-lite"/>
    </source>
</evidence>
<sequence>MWAFFALALVAVAVCIILLLRRYAAPSVVFVVKATTAYAWLVAFVVVVLVPIDVFSTLNRKADNIAVDVLTWLVLPFFQVYADAGDFTVGARCWTSIKENGILYGAAGAAGVIGVIVILVVEKTIKITDLVALGMGLSNTFALSVGLLLMGFGLVEIPRELWKSQPEQLLKWLAHRTGRFAADVLKTTAELEAVVTIICANEKQMPRRDPLRPYMEVIAAFAEAESPVKPSAVSGRTIDVERLAADDLEYNYDMAGLAALRRRLAAAIHNYKGAHAQYEEVVTQALVLQEVVKSRERRVYDAPPGTLGAGRLIAILLNGQWVCTCKRTRPPMLQLNLPVVPPYMLARRRLIWTAVSSEWGVQLLTTLPLAYICVATYFALFRVNAFDYNKLLPRATTGAALMQNGSLMCRFGPATCWNLLHMIHMDAGVDGQMTVFTKNMGSMEVLPVLGKHLNVYLPVLLMVHCALIYLRLWDRITASCVNSKYRFNSDDVDDRYTEQGRGLLKKELEAAANGLRIGDVLHSAAIDAEFPGLGPVKKPTRKKSWFNFGRGGGADGAGSPPATAASSERAPLFGGARSDEAPRAAGGGGGGLLSSLIKNKYTTSGSPLAASSDSIRTASALGTAGAGGSSDGGGGAAGGGGGGGGGSGLDGIFAEISPRPQAGGRRPTRGGG</sequence>
<evidence type="ECO:0000256" key="1">
    <source>
        <dbReference type="ARBA" id="ARBA00004141"/>
    </source>
</evidence>
<name>A0A0D2MSU8_9CHLO</name>
<dbReference type="GO" id="GO:0016020">
    <property type="term" value="C:membrane"/>
    <property type="evidence" value="ECO:0007669"/>
    <property type="project" value="UniProtKB-SubCell"/>
</dbReference>
<feature type="compositionally biased region" description="Gly residues" evidence="6">
    <location>
        <begin position="624"/>
        <end position="649"/>
    </location>
</feature>
<feature type="region of interest" description="Disordered" evidence="6">
    <location>
        <begin position="544"/>
        <end position="568"/>
    </location>
</feature>
<evidence type="ECO:0000313" key="8">
    <source>
        <dbReference type="EMBL" id="KIZ03507.1"/>
    </source>
</evidence>
<feature type="transmembrane region" description="Helical" evidence="7">
    <location>
        <begin position="359"/>
        <end position="380"/>
    </location>
</feature>
<dbReference type="EMBL" id="KK100837">
    <property type="protein sequence ID" value="KIZ03507.1"/>
    <property type="molecule type" value="Genomic_DNA"/>
</dbReference>
<comment type="similarity">
    <text evidence="2">Belongs to the LIMR family.</text>
</comment>
<feature type="compositionally biased region" description="Low complexity" evidence="6">
    <location>
        <begin position="557"/>
        <end position="567"/>
    </location>
</feature>
<gene>
    <name evidence="8" type="ORF">MNEG_4450</name>
</gene>
<evidence type="ECO:0000313" key="9">
    <source>
        <dbReference type="Proteomes" id="UP000054498"/>
    </source>
</evidence>
<dbReference type="PANTHER" id="PTHR21355">
    <property type="entry name" value="G-PROTEIN COUPLED RECEPTOR-ASSOCIATED PROTEIN LMBRD2"/>
    <property type="match status" value="1"/>
</dbReference>
<dbReference type="AlphaFoldDB" id="A0A0D2MSU8"/>
<dbReference type="KEGG" id="mng:MNEG_4450"/>
<evidence type="ECO:0000256" key="5">
    <source>
        <dbReference type="ARBA" id="ARBA00023136"/>
    </source>
</evidence>
<accession>A0A0D2MSU8</accession>
<comment type="subcellular location">
    <subcellularLocation>
        <location evidence="1">Membrane</location>
        <topology evidence="1">Multi-pass membrane protein</topology>
    </subcellularLocation>
</comment>
<reference evidence="8 9" key="1">
    <citation type="journal article" date="2013" name="BMC Genomics">
        <title>Reconstruction of the lipid metabolism for the microalga Monoraphidium neglectum from its genome sequence reveals characteristics suitable for biofuel production.</title>
        <authorList>
            <person name="Bogen C."/>
            <person name="Al-Dilaimi A."/>
            <person name="Albersmeier A."/>
            <person name="Wichmann J."/>
            <person name="Grundmann M."/>
            <person name="Rupp O."/>
            <person name="Lauersen K.J."/>
            <person name="Blifernez-Klassen O."/>
            <person name="Kalinowski J."/>
            <person name="Goesmann A."/>
            <person name="Mussgnug J.H."/>
            <person name="Kruse O."/>
        </authorList>
    </citation>
    <scope>NUCLEOTIDE SEQUENCE [LARGE SCALE GENOMIC DNA]</scope>
    <source>
        <strain evidence="8 9">SAG 48.87</strain>
    </source>
</reference>
<feature type="transmembrane region" description="Helical" evidence="7">
    <location>
        <begin position="65"/>
        <end position="82"/>
    </location>
</feature>
<dbReference type="Proteomes" id="UP000054498">
    <property type="component" value="Unassembled WGS sequence"/>
</dbReference>
<organism evidence="8 9">
    <name type="scientific">Monoraphidium neglectum</name>
    <dbReference type="NCBI Taxonomy" id="145388"/>
    <lineage>
        <taxon>Eukaryota</taxon>
        <taxon>Viridiplantae</taxon>
        <taxon>Chlorophyta</taxon>
        <taxon>core chlorophytes</taxon>
        <taxon>Chlorophyceae</taxon>
        <taxon>CS clade</taxon>
        <taxon>Sphaeropleales</taxon>
        <taxon>Selenastraceae</taxon>
        <taxon>Monoraphidium</taxon>
    </lineage>
</organism>
<protein>
    <submittedName>
        <fullName evidence="8">Putative LMBR1 domain-containing protein 2 like protein</fullName>
    </submittedName>
</protein>
<dbReference type="PANTHER" id="PTHR21355:SF0">
    <property type="entry name" value="G-PROTEIN COUPLED RECEPTOR-ASSOCIATED PROTEIN LMBRD2"/>
    <property type="match status" value="1"/>
</dbReference>
<keyword evidence="5 7" id="KW-0472">Membrane</keyword>
<dbReference type="OrthoDB" id="203099at2759"/>
<evidence type="ECO:0000256" key="2">
    <source>
        <dbReference type="ARBA" id="ARBA00010487"/>
    </source>
</evidence>
<dbReference type="Pfam" id="PF04791">
    <property type="entry name" value="LMBR1"/>
    <property type="match status" value="2"/>
</dbReference>
<feature type="transmembrane region" description="Helical" evidence="7">
    <location>
        <begin position="102"/>
        <end position="121"/>
    </location>
</feature>
<dbReference type="RefSeq" id="XP_013902526.1">
    <property type="nucleotide sequence ID" value="XM_014047072.1"/>
</dbReference>
<keyword evidence="9" id="KW-1185">Reference proteome</keyword>
<dbReference type="InterPro" id="IPR051584">
    <property type="entry name" value="GPCR-associated_LMBR1"/>
</dbReference>
<feature type="transmembrane region" description="Helical" evidence="7">
    <location>
        <begin position="453"/>
        <end position="473"/>
    </location>
</feature>
<dbReference type="GeneID" id="25737327"/>
<feature type="transmembrane region" description="Helical" evidence="7">
    <location>
        <begin position="130"/>
        <end position="155"/>
    </location>
</feature>
<feature type="transmembrane region" description="Helical" evidence="7">
    <location>
        <begin position="40"/>
        <end position="58"/>
    </location>
</feature>
<proteinExistence type="inferred from homology"/>
<evidence type="ECO:0000256" key="7">
    <source>
        <dbReference type="SAM" id="Phobius"/>
    </source>
</evidence>
<dbReference type="InterPro" id="IPR006876">
    <property type="entry name" value="LMBR1-like_membr_prot"/>
</dbReference>
<keyword evidence="4 7" id="KW-1133">Transmembrane helix</keyword>
<feature type="region of interest" description="Disordered" evidence="6">
    <location>
        <begin position="620"/>
        <end position="672"/>
    </location>
</feature>
<evidence type="ECO:0000256" key="4">
    <source>
        <dbReference type="ARBA" id="ARBA00022989"/>
    </source>
</evidence>
<keyword evidence="3 7" id="KW-0812">Transmembrane</keyword>